<dbReference type="RefSeq" id="WP_013758719.1">
    <property type="nucleotide sequence ID" value="NC_015500.1"/>
</dbReference>
<dbReference type="Proteomes" id="UP000006546">
    <property type="component" value="Chromosome"/>
</dbReference>
<evidence type="ECO:0008006" key="3">
    <source>
        <dbReference type="Google" id="ProtNLM"/>
    </source>
</evidence>
<dbReference type="HOGENOM" id="CLU_100589_0_0_12"/>
<dbReference type="InterPro" id="IPR032585">
    <property type="entry name" value="DUF4912"/>
</dbReference>
<keyword evidence="2" id="KW-1185">Reference proteome</keyword>
<gene>
    <name evidence="1" type="ordered locus">Trebr_1591</name>
</gene>
<dbReference type="OrthoDB" id="9812700at2"/>
<dbReference type="STRING" id="906968.Trebr_1591"/>
<dbReference type="Pfam" id="PF16258">
    <property type="entry name" value="DUF4912"/>
    <property type="match status" value="1"/>
</dbReference>
<dbReference type="KEGG" id="tbe:Trebr_1591"/>
<dbReference type="AlphaFoldDB" id="F4LPL8"/>
<evidence type="ECO:0000313" key="2">
    <source>
        <dbReference type="Proteomes" id="UP000006546"/>
    </source>
</evidence>
<accession>F4LPL8</accession>
<proteinExistence type="predicted"/>
<sequence>MECSILNRAYLETLPSADLISLADEYGIDIPENLSRRFIIGELLEFAEDMRRDRGVELKNESDKAGVRAASVLPSTYNETHISVILRNPVWAFVYWDIKEAELIAIRKSAAFSSLFLRISFFPDEKAPKASDSFDIPVSLTDREQYVLLPAGEHIARVDLIAEFKNMPLRVCASSRKIELPHVSEKVSAPVPEVRISPILELSGLPELLRTHYLNHRQSFS</sequence>
<dbReference type="eggNOG" id="COG3330">
    <property type="taxonomic scope" value="Bacteria"/>
</dbReference>
<dbReference type="EMBL" id="CP002696">
    <property type="protein sequence ID" value="AEE17014.1"/>
    <property type="molecule type" value="Genomic_DNA"/>
</dbReference>
<protein>
    <recommendedName>
        <fullName evidence="3">DUF4912 domain-containing protein</fullName>
    </recommendedName>
</protein>
<reference evidence="2" key="1">
    <citation type="submission" date="2011-04" db="EMBL/GenBank/DDBJ databases">
        <title>The complete genome of Treponema brennaborense DSM 12168.</title>
        <authorList>
            <person name="Lucas S."/>
            <person name="Han J."/>
            <person name="Lapidus A."/>
            <person name="Bruce D."/>
            <person name="Goodwin L."/>
            <person name="Pitluck S."/>
            <person name="Peters L."/>
            <person name="Kyrpides N."/>
            <person name="Mavromatis K."/>
            <person name="Ivanova N."/>
            <person name="Mikhailova N."/>
            <person name="Pagani I."/>
            <person name="Teshima H."/>
            <person name="Detter J.C."/>
            <person name="Tapia R."/>
            <person name="Han C."/>
            <person name="Land M."/>
            <person name="Hauser L."/>
            <person name="Markowitz V."/>
            <person name="Cheng J.-F."/>
            <person name="Hugenholtz P."/>
            <person name="Woyke T."/>
            <person name="Wu D."/>
            <person name="Gronow S."/>
            <person name="Wellnitz S."/>
            <person name="Brambilla E."/>
            <person name="Klenk H.-P."/>
            <person name="Eisen J.A."/>
        </authorList>
    </citation>
    <scope>NUCLEOTIDE SEQUENCE [LARGE SCALE GENOMIC DNA]</scope>
    <source>
        <strain evidence="2">DSM 12168 / CIP 105900 / DD5/3</strain>
    </source>
</reference>
<organism evidence="1 2">
    <name type="scientific">Treponema brennaborense (strain DSM 12168 / CIP 105900 / DD5/3)</name>
    <dbReference type="NCBI Taxonomy" id="906968"/>
    <lineage>
        <taxon>Bacteria</taxon>
        <taxon>Pseudomonadati</taxon>
        <taxon>Spirochaetota</taxon>
        <taxon>Spirochaetia</taxon>
        <taxon>Spirochaetales</taxon>
        <taxon>Treponemataceae</taxon>
        <taxon>Treponema</taxon>
    </lineage>
</organism>
<name>F4LPL8_TREBD</name>
<evidence type="ECO:0000313" key="1">
    <source>
        <dbReference type="EMBL" id="AEE17014.1"/>
    </source>
</evidence>